<dbReference type="InParanoid" id="A0A0C3FHX7"/>
<dbReference type="OrthoDB" id="27483at2759"/>
<dbReference type="STRING" id="765440.A0A0C3FHX7"/>
<keyword evidence="1" id="KW-0408">Iron</keyword>
<keyword evidence="1" id="KW-0560">Oxidoreductase</keyword>
<keyword evidence="4" id="KW-1185">Reference proteome</keyword>
<dbReference type="InterPro" id="IPR044862">
    <property type="entry name" value="Pro_4_hyd_alph_FE2OG_OXY"/>
</dbReference>
<dbReference type="PANTHER" id="PTHR33099:SF11">
    <property type="entry name" value="FE2OG DIOXYGENASE DOMAIN-CONTAINING PROTEIN"/>
    <property type="match status" value="1"/>
</dbReference>
<evidence type="ECO:0000313" key="3">
    <source>
        <dbReference type="EMBL" id="KIM79184.1"/>
    </source>
</evidence>
<dbReference type="AlphaFoldDB" id="A0A0C3FHX7"/>
<evidence type="ECO:0000259" key="2">
    <source>
        <dbReference type="PROSITE" id="PS51471"/>
    </source>
</evidence>
<dbReference type="HOGENOM" id="CLU_051539_0_0_1"/>
<dbReference type="GO" id="GO:0046872">
    <property type="term" value="F:metal ion binding"/>
    <property type="evidence" value="ECO:0007669"/>
    <property type="project" value="UniProtKB-KW"/>
</dbReference>
<proteinExistence type="inferred from homology"/>
<gene>
    <name evidence="3" type="ORF">PILCRDRAFT_823768</name>
</gene>
<dbReference type="PROSITE" id="PS51471">
    <property type="entry name" value="FE2OG_OXY"/>
    <property type="match status" value="1"/>
</dbReference>
<evidence type="ECO:0000256" key="1">
    <source>
        <dbReference type="RuleBase" id="RU003682"/>
    </source>
</evidence>
<reference evidence="4" key="2">
    <citation type="submission" date="2015-01" db="EMBL/GenBank/DDBJ databases">
        <title>Evolutionary Origins and Diversification of the Mycorrhizal Mutualists.</title>
        <authorList>
            <consortium name="DOE Joint Genome Institute"/>
            <consortium name="Mycorrhizal Genomics Consortium"/>
            <person name="Kohler A."/>
            <person name="Kuo A."/>
            <person name="Nagy L.G."/>
            <person name="Floudas D."/>
            <person name="Copeland A."/>
            <person name="Barry K.W."/>
            <person name="Cichocki N."/>
            <person name="Veneault-Fourrey C."/>
            <person name="LaButti K."/>
            <person name="Lindquist E.A."/>
            <person name="Lipzen A."/>
            <person name="Lundell T."/>
            <person name="Morin E."/>
            <person name="Murat C."/>
            <person name="Riley R."/>
            <person name="Ohm R."/>
            <person name="Sun H."/>
            <person name="Tunlid A."/>
            <person name="Henrissat B."/>
            <person name="Grigoriev I.V."/>
            <person name="Hibbett D.S."/>
            <person name="Martin F."/>
        </authorList>
    </citation>
    <scope>NUCLEOTIDE SEQUENCE [LARGE SCALE GENOMIC DNA]</scope>
    <source>
        <strain evidence="4">F 1598</strain>
    </source>
</reference>
<protein>
    <recommendedName>
        <fullName evidence="2">Fe2OG dioxygenase domain-containing protein</fullName>
    </recommendedName>
</protein>
<name>A0A0C3FHX7_PILCF</name>
<evidence type="ECO:0000313" key="4">
    <source>
        <dbReference type="Proteomes" id="UP000054166"/>
    </source>
</evidence>
<dbReference type="PANTHER" id="PTHR33099">
    <property type="entry name" value="FE2OG DIOXYGENASE DOMAIN-CONTAINING PROTEIN"/>
    <property type="match status" value="1"/>
</dbReference>
<dbReference type="EMBL" id="KN833011">
    <property type="protein sequence ID" value="KIM79184.1"/>
    <property type="molecule type" value="Genomic_DNA"/>
</dbReference>
<sequence length="395" mass="44747">MSCMPVVQFPTEMAQCALFIEGTPAGTLDKPEVELLLQKSTLSSFGRGEKTVTDPAYRSGREIPATNIGFGELEDGGSRYSWKLESWRRSVVETMFPGRQVTLKLYKLVIYEAGGHFDWHMDSTHSDSHHATLLVGLNTSWKGGDFILRRNGVETRADLRPQRTHSYLAPDLQAIAFYTDMEHRVEPVTEGVRIVLQYDIEVVTGTEKEMAEEDFGDYDWPLDVVSTTYSGRTKYLGVVQATADKTAVEEVIDTIKRLHTSGVGEVGFALQHLSRKASIRTEFLKGSDAYLYDRLVRCGAFNVTLRPVVLVESGDDKETSERFAYLFGDYNYDDDDQDRKESRNYEKPSRFHIPKLSAIEKISSQDYIEHTGNESMLTKYRYFGGGMFVRPRLSS</sequence>
<comment type="similarity">
    <text evidence="1">Belongs to the iron/ascorbate-dependent oxidoreductase family.</text>
</comment>
<reference evidence="3 4" key="1">
    <citation type="submission" date="2014-04" db="EMBL/GenBank/DDBJ databases">
        <authorList>
            <consortium name="DOE Joint Genome Institute"/>
            <person name="Kuo A."/>
            <person name="Tarkka M."/>
            <person name="Buscot F."/>
            <person name="Kohler A."/>
            <person name="Nagy L.G."/>
            <person name="Floudas D."/>
            <person name="Copeland A."/>
            <person name="Barry K.W."/>
            <person name="Cichocki N."/>
            <person name="Veneault-Fourrey C."/>
            <person name="LaButti K."/>
            <person name="Lindquist E.A."/>
            <person name="Lipzen A."/>
            <person name="Lundell T."/>
            <person name="Morin E."/>
            <person name="Murat C."/>
            <person name="Sun H."/>
            <person name="Tunlid A."/>
            <person name="Henrissat B."/>
            <person name="Grigoriev I.V."/>
            <person name="Hibbett D.S."/>
            <person name="Martin F."/>
            <person name="Nordberg H.P."/>
            <person name="Cantor M.N."/>
            <person name="Hua S.X."/>
        </authorList>
    </citation>
    <scope>NUCLEOTIDE SEQUENCE [LARGE SCALE GENOMIC DNA]</scope>
    <source>
        <strain evidence="3 4">F 1598</strain>
    </source>
</reference>
<keyword evidence="1" id="KW-0479">Metal-binding</keyword>
<accession>A0A0C3FHX7</accession>
<organism evidence="3 4">
    <name type="scientific">Piloderma croceum (strain F 1598)</name>
    <dbReference type="NCBI Taxonomy" id="765440"/>
    <lineage>
        <taxon>Eukaryota</taxon>
        <taxon>Fungi</taxon>
        <taxon>Dikarya</taxon>
        <taxon>Basidiomycota</taxon>
        <taxon>Agaricomycotina</taxon>
        <taxon>Agaricomycetes</taxon>
        <taxon>Agaricomycetidae</taxon>
        <taxon>Atheliales</taxon>
        <taxon>Atheliaceae</taxon>
        <taxon>Piloderma</taxon>
    </lineage>
</organism>
<dbReference type="Gene3D" id="2.60.120.620">
    <property type="entry name" value="q2cbj1_9rhob like domain"/>
    <property type="match status" value="1"/>
</dbReference>
<dbReference type="InterPro" id="IPR005123">
    <property type="entry name" value="Oxoglu/Fe-dep_dioxygenase_dom"/>
</dbReference>
<dbReference type="Pfam" id="PF13640">
    <property type="entry name" value="2OG-FeII_Oxy_3"/>
    <property type="match status" value="1"/>
</dbReference>
<dbReference type="Proteomes" id="UP000054166">
    <property type="component" value="Unassembled WGS sequence"/>
</dbReference>
<feature type="domain" description="Fe2OG dioxygenase" evidence="2">
    <location>
        <begin position="98"/>
        <end position="202"/>
    </location>
</feature>
<dbReference type="GO" id="GO:0016491">
    <property type="term" value="F:oxidoreductase activity"/>
    <property type="evidence" value="ECO:0007669"/>
    <property type="project" value="UniProtKB-KW"/>
</dbReference>